<evidence type="ECO:0000256" key="3">
    <source>
        <dbReference type="ARBA" id="ARBA00023172"/>
    </source>
</evidence>
<evidence type="ECO:0000259" key="5">
    <source>
        <dbReference type="PROSITE" id="PS51736"/>
    </source>
</evidence>
<feature type="domain" description="Recombinase" evidence="6">
    <location>
        <begin position="162"/>
        <end position="277"/>
    </location>
</feature>
<dbReference type="PROSITE" id="PS51736">
    <property type="entry name" value="RECOMBINASES_3"/>
    <property type="match status" value="1"/>
</dbReference>
<gene>
    <name evidence="7" type="ORF">GCM10011349_23710</name>
</gene>
<protein>
    <submittedName>
        <fullName evidence="7">Resolvase</fullName>
    </submittedName>
</protein>
<accession>A0ABQ2JM44</accession>
<evidence type="ECO:0000256" key="4">
    <source>
        <dbReference type="PROSITE-ProRule" id="PRU10137"/>
    </source>
</evidence>
<sequence>MTAKTNKNAVIYCRVSSARQVTHGNGLESQESRCREFAQYRGYEIIQTFSDDMSGSVIGRPGMQAMLKFLRSNRKKELVVIIDDISRLARGLEAHLQLRGAIASAGATLESPSIEFGEDSDSVLVENLLASVSQHQRQKNGEQTKNRMRGRMLNGYWVFKAPWGYRFQRQSGGGKLMVPDEPLASIIKEGLEGFASGRFASQAEVKRFFEAQPEFPKCRHGVVLNERVNQLLTQTLFSGYLEFPEWNVSLRKGQHEGFISLETFELIQKRLKTKGYAITRKDLNEDFPLRGVVCCADCGHPMTAAWSKGRNSLYPYYMCRQRGCSGEKKSIPRARIEDALHDMVKALTPVPSLFRLANEIFQDFWKKRANTGRERITQMRVEIGQIERKLAQVVDRLVEADSGAIVRAYEQKVDELERQKLILAEKIAKCGTPARDYQSTFQTALKFLANPWNLWESGRLEDRRAMLKLVFGGRIVFDRFEGFQTPEISLPFMALRAISGPEKEMVPVRGFEPLA</sequence>
<dbReference type="InterPro" id="IPR006118">
    <property type="entry name" value="Recombinase_CS"/>
</dbReference>
<evidence type="ECO:0000259" key="6">
    <source>
        <dbReference type="PROSITE" id="PS51737"/>
    </source>
</evidence>
<dbReference type="SUPFAM" id="SSF53041">
    <property type="entry name" value="Resolvase-like"/>
    <property type="match status" value="1"/>
</dbReference>
<dbReference type="RefSeq" id="WP_188819904.1">
    <property type="nucleotide sequence ID" value="NZ_BMLK01000010.1"/>
</dbReference>
<dbReference type="CDD" id="cd00338">
    <property type="entry name" value="Ser_Recombinase"/>
    <property type="match status" value="1"/>
</dbReference>
<keyword evidence="2" id="KW-0238">DNA-binding</keyword>
<keyword evidence="1" id="KW-0229">DNA integration</keyword>
<dbReference type="InterPro" id="IPR006119">
    <property type="entry name" value="Resolv_N"/>
</dbReference>
<reference evidence="8" key="1">
    <citation type="journal article" date="2019" name="Int. J. Syst. Evol. Microbiol.">
        <title>The Global Catalogue of Microorganisms (GCM) 10K type strain sequencing project: providing services to taxonomists for standard genome sequencing and annotation.</title>
        <authorList>
            <consortium name="The Broad Institute Genomics Platform"/>
            <consortium name="The Broad Institute Genome Sequencing Center for Infectious Disease"/>
            <person name="Wu L."/>
            <person name="Ma J."/>
        </authorList>
    </citation>
    <scope>NUCLEOTIDE SEQUENCE [LARGE SCALE GENOMIC DNA]</scope>
    <source>
        <strain evidence="8">CGMCC 1.6784</strain>
    </source>
</reference>
<dbReference type="PROSITE" id="PS00397">
    <property type="entry name" value="RECOMBINASES_1"/>
    <property type="match status" value="1"/>
</dbReference>
<dbReference type="InterPro" id="IPR036162">
    <property type="entry name" value="Resolvase-like_N_sf"/>
</dbReference>
<feature type="domain" description="Resolvase/invertase-type recombinase catalytic" evidence="5">
    <location>
        <begin position="8"/>
        <end position="159"/>
    </location>
</feature>
<dbReference type="Pfam" id="PF00239">
    <property type="entry name" value="Resolvase"/>
    <property type="match status" value="1"/>
</dbReference>
<proteinExistence type="predicted"/>
<dbReference type="InterPro" id="IPR050639">
    <property type="entry name" value="SSR_resolvase"/>
</dbReference>
<name>A0ABQ2JM44_9SPHN</name>
<dbReference type="PROSITE" id="PS51737">
    <property type="entry name" value="RECOMBINASE_DNA_BIND"/>
    <property type="match status" value="1"/>
</dbReference>
<dbReference type="InterPro" id="IPR038109">
    <property type="entry name" value="DNA_bind_recomb_sf"/>
</dbReference>
<dbReference type="Gene3D" id="3.40.50.1390">
    <property type="entry name" value="Resolvase, N-terminal catalytic domain"/>
    <property type="match status" value="1"/>
</dbReference>
<dbReference type="InterPro" id="IPR025827">
    <property type="entry name" value="Zn_ribbon_recom_dom"/>
</dbReference>
<organism evidence="7 8">
    <name type="scientific">Novosphingobium indicum</name>
    <dbReference type="NCBI Taxonomy" id="462949"/>
    <lineage>
        <taxon>Bacteria</taxon>
        <taxon>Pseudomonadati</taxon>
        <taxon>Pseudomonadota</taxon>
        <taxon>Alphaproteobacteria</taxon>
        <taxon>Sphingomonadales</taxon>
        <taxon>Sphingomonadaceae</taxon>
        <taxon>Novosphingobium</taxon>
    </lineage>
</organism>
<dbReference type="PANTHER" id="PTHR30461:SF23">
    <property type="entry name" value="DNA RECOMBINASE-RELATED"/>
    <property type="match status" value="1"/>
</dbReference>
<dbReference type="SMART" id="SM00857">
    <property type="entry name" value="Resolvase"/>
    <property type="match status" value="1"/>
</dbReference>
<dbReference type="PANTHER" id="PTHR30461">
    <property type="entry name" value="DNA-INVERTASE FROM LAMBDOID PROPHAGE"/>
    <property type="match status" value="1"/>
</dbReference>
<dbReference type="Gene3D" id="3.90.1750.20">
    <property type="entry name" value="Putative Large Serine Recombinase, Chain B, Domain 2"/>
    <property type="match status" value="1"/>
</dbReference>
<evidence type="ECO:0000256" key="2">
    <source>
        <dbReference type="ARBA" id="ARBA00023125"/>
    </source>
</evidence>
<evidence type="ECO:0000313" key="8">
    <source>
        <dbReference type="Proteomes" id="UP000605099"/>
    </source>
</evidence>
<keyword evidence="3" id="KW-0233">DNA recombination</keyword>
<feature type="active site" description="O-(5'-phospho-DNA)-serine intermediate" evidence="4">
    <location>
        <position position="16"/>
    </location>
</feature>
<dbReference type="InterPro" id="IPR011109">
    <property type="entry name" value="DNA_bind_recombinase_dom"/>
</dbReference>
<keyword evidence="8" id="KW-1185">Reference proteome</keyword>
<dbReference type="EMBL" id="BMLK01000010">
    <property type="protein sequence ID" value="GGN51269.1"/>
    <property type="molecule type" value="Genomic_DNA"/>
</dbReference>
<comment type="caution">
    <text evidence="7">The sequence shown here is derived from an EMBL/GenBank/DDBJ whole genome shotgun (WGS) entry which is preliminary data.</text>
</comment>
<dbReference type="Pfam" id="PF13408">
    <property type="entry name" value="Zn_ribbon_recom"/>
    <property type="match status" value="1"/>
</dbReference>
<dbReference type="Proteomes" id="UP000605099">
    <property type="component" value="Unassembled WGS sequence"/>
</dbReference>
<evidence type="ECO:0000313" key="7">
    <source>
        <dbReference type="EMBL" id="GGN51269.1"/>
    </source>
</evidence>
<evidence type="ECO:0000256" key="1">
    <source>
        <dbReference type="ARBA" id="ARBA00022908"/>
    </source>
</evidence>